<dbReference type="AlphaFoldDB" id="A0A7Y6M9B4"/>
<evidence type="ECO:0000313" key="2">
    <source>
        <dbReference type="Proteomes" id="UP000546126"/>
    </source>
</evidence>
<gene>
    <name evidence="1" type="ORF">HT134_00355</name>
</gene>
<dbReference type="EMBL" id="JABWGO010000001">
    <property type="protein sequence ID" value="NUW38585.1"/>
    <property type="molecule type" value="Genomic_DNA"/>
</dbReference>
<dbReference type="Proteomes" id="UP000546126">
    <property type="component" value="Unassembled WGS sequence"/>
</dbReference>
<name>A0A7Y6M9B4_9ACTN</name>
<dbReference type="RefSeq" id="WP_175598238.1">
    <property type="nucleotide sequence ID" value="NZ_JABWGO010000001.1"/>
</dbReference>
<protein>
    <submittedName>
        <fullName evidence="1">Uncharacterized protein</fullName>
    </submittedName>
</protein>
<comment type="caution">
    <text evidence="1">The sequence shown here is derived from an EMBL/GenBank/DDBJ whole genome shotgun (WGS) entry which is preliminary data.</text>
</comment>
<accession>A0A7Y6M9B4</accession>
<sequence>MAAALIVLSAGCGGKAADVRRADPAPTPGRPSAALLLPERPGDLHLEQLVTSDAEQDPVTAYAEGGTSVTRTLAVLVTESEDWDQPYGGKPVKLDGHGATMGGSGEHRWITWPATTSEAFESFAVLGHGLSDAELIRAADGVTADLRRPRIDAAHLPKGLELVRTGSLPITGWQAELGGTEQVWTNRRARARVSVSQLPGDAGTEILAGATVMGEPREIRGTTGLAGGDLLDGGSLRADWAHRDPALMRPKVRLWRENGVIVKVSALGLADEVVDAFVRDLRPAGPEAVERARDRILDYPPDLLFPPADEENRPMRVVTHGRNAERAWAMSAGLRKGTFTYAVRVLSRRDEIVDGGGGSFASWKPAYGRVPLTIMHDVMELDLPSDNVLIGFAGTGVRKVRVSYPDGTSAELPLGPAGGPGGVRWFSAEVRSRAYKLSAEMTDGTVTDAVRRLP</sequence>
<organism evidence="1 2">
    <name type="scientific">Nonomuraea rhodomycinica</name>
    <dbReference type="NCBI Taxonomy" id="1712872"/>
    <lineage>
        <taxon>Bacteria</taxon>
        <taxon>Bacillati</taxon>
        <taxon>Actinomycetota</taxon>
        <taxon>Actinomycetes</taxon>
        <taxon>Streptosporangiales</taxon>
        <taxon>Streptosporangiaceae</taxon>
        <taxon>Nonomuraea</taxon>
    </lineage>
</organism>
<keyword evidence="2" id="KW-1185">Reference proteome</keyword>
<evidence type="ECO:0000313" key="1">
    <source>
        <dbReference type="EMBL" id="NUW38585.1"/>
    </source>
</evidence>
<proteinExistence type="predicted"/>
<reference evidence="1 2" key="1">
    <citation type="submission" date="2020-06" db="EMBL/GenBank/DDBJ databases">
        <authorList>
            <person name="Chanama M."/>
        </authorList>
    </citation>
    <scope>NUCLEOTIDE SEQUENCE [LARGE SCALE GENOMIC DNA]</scope>
    <source>
        <strain evidence="1 2">TBRC6557</strain>
    </source>
</reference>